<feature type="transmembrane region" description="Helical" evidence="1">
    <location>
        <begin position="345"/>
        <end position="364"/>
    </location>
</feature>
<dbReference type="RefSeq" id="WP_088853333.1">
    <property type="nucleotide sequence ID" value="NZ_CP015102.1"/>
</dbReference>
<dbReference type="KEGG" id="tpaf:A3L08_01345"/>
<name>A0A218P5N2_9EURY</name>
<feature type="transmembrane region" description="Helical" evidence="1">
    <location>
        <begin position="412"/>
        <end position="428"/>
    </location>
</feature>
<keyword evidence="1" id="KW-0812">Transmembrane</keyword>
<evidence type="ECO:0000313" key="3">
    <source>
        <dbReference type="Proteomes" id="UP000197418"/>
    </source>
</evidence>
<feature type="transmembrane region" description="Helical" evidence="1">
    <location>
        <begin position="140"/>
        <end position="158"/>
    </location>
</feature>
<feature type="transmembrane region" description="Helical" evidence="1">
    <location>
        <begin position="281"/>
        <end position="299"/>
    </location>
</feature>
<dbReference type="AlphaFoldDB" id="A0A218P5N2"/>
<accession>A0A218P5N2</accession>
<keyword evidence="1" id="KW-1133">Transmembrane helix</keyword>
<protein>
    <submittedName>
        <fullName evidence="2">Uncharacterized protein</fullName>
    </submittedName>
</protein>
<keyword evidence="3" id="KW-1185">Reference proteome</keyword>
<feature type="transmembrane region" description="Helical" evidence="1">
    <location>
        <begin position="311"/>
        <end position="338"/>
    </location>
</feature>
<sequence>MRKVPVLIVLILLLIIPPVSAGELIYHPNREAFQAFLNSDSPYTVVSGNDDWARGWAYYVDERLHTLKPRGNGTLVLVGNVYNNGLMASLWNQTGLPKNASLLPAIIVLNNTILITGSENNIYLTERAFEGLWNPPDGSLVAFLLLAFFLMLLFLILLSNDDSHAGRFYALAFSLYVLWYLTAERPLFTEGFLMDMLSALKFTVGGLPDSPLSALMGAAFRFIPPIEENVVFIHWVLVLIILSFSFYLAPKKARELGFLVFGLAFVAPMFRSYLGHISGSALGLAGFVITLSVICNVTFSPEKWKALLQTAVLSLFTLLAIAINPYLVAIPLIFVIAFPKRHLRNYVYLVITGASAFLMYRAFGTPQGLPTGISANALSYLKDFLLNSGLAIATAVYAAANRKEIRMKGPTAFLFLTTVIYLPAAFFIPSLFPYSFVLLAALTVRLIHGLTPKT</sequence>
<feature type="transmembrane region" description="Helical" evidence="1">
    <location>
        <begin position="202"/>
        <end position="223"/>
    </location>
</feature>
<dbReference type="GeneID" id="33314874"/>
<keyword evidence="1" id="KW-0472">Membrane</keyword>
<organism evidence="2 3">
    <name type="scientific">Thermococcus pacificus</name>
    <dbReference type="NCBI Taxonomy" id="71998"/>
    <lineage>
        <taxon>Archaea</taxon>
        <taxon>Methanobacteriati</taxon>
        <taxon>Methanobacteriota</taxon>
        <taxon>Thermococci</taxon>
        <taxon>Thermococcales</taxon>
        <taxon>Thermococcaceae</taxon>
        <taxon>Thermococcus</taxon>
    </lineage>
</organism>
<feature type="transmembrane region" description="Helical" evidence="1">
    <location>
        <begin position="230"/>
        <end position="250"/>
    </location>
</feature>
<evidence type="ECO:0000256" key="1">
    <source>
        <dbReference type="SAM" id="Phobius"/>
    </source>
</evidence>
<feature type="transmembrane region" description="Helical" evidence="1">
    <location>
        <begin position="165"/>
        <end position="182"/>
    </location>
</feature>
<dbReference type="EMBL" id="CP015102">
    <property type="protein sequence ID" value="ASJ06070.1"/>
    <property type="molecule type" value="Genomic_DNA"/>
</dbReference>
<dbReference type="Proteomes" id="UP000197418">
    <property type="component" value="Chromosome"/>
</dbReference>
<reference evidence="2 3" key="1">
    <citation type="submission" date="2016-04" db="EMBL/GenBank/DDBJ databases">
        <title>Complete genome sequence of Thermococcus pacificus type strain P4.</title>
        <authorList>
            <person name="Oger P.M."/>
        </authorList>
    </citation>
    <scope>NUCLEOTIDE SEQUENCE [LARGE SCALE GENOMIC DNA]</scope>
    <source>
        <strain evidence="2 3">P-4</strain>
    </source>
</reference>
<dbReference type="OrthoDB" id="103680at2157"/>
<proteinExistence type="predicted"/>
<evidence type="ECO:0000313" key="2">
    <source>
        <dbReference type="EMBL" id="ASJ06070.1"/>
    </source>
</evidence>
<feature type="transmembrane region" description="Helical" evidence="1">
    <location>
        <begin position="384"/>
        <end position="400"/>
    </location>
</feature>
<feature type="transmembrane region" description="Helical" evidence="1">
    <location>
        <begin position="256"/>
        <end position="274"/>
    </location>
</feature>
<gene>
    <name evidence="2" type="ORF">A3L08_01345</name>
</gene>